<dbReference type="SMART" id="SM00448">
    <property type="entry name" value="REC"/>
    <property type="match status" value="1"/>
</dbReference>
<dbReference type="SUPFAM" id="SSF52172">
    <property type="entry name" value="CheY-like"/>
    <property type="match status" value="1"/>
</dbReference>
<proteinExistence type="inferred from homology"/>
<keyword evidence="12" id="KW-0902">Two-component regulatory system</keyword>
<sequence length="746" mass="84254">MRITTKFIGSSLLVVGLVTSTLIGGDIFIRQAEQTAQDNQAQNAEALTLILQINIAVNNQVAALKDMILLKRDASNFVKYQEALFGFIRDLTELEKLKPQTSSDLAKIRDRHSLLANLAIELTDQSQADKPLELAESQQDFRVINAFSRDIELHLHLLTQKLQKQDVLAKQEFNQFKQNTQLARQILIFSILLVFVGHLLLILLPVIRSIQKLQLGAAKIGEGNLAYRLDIQTKDEIEQLANAFNQMAATLADSYHSLELKKELADTANRAKSEFLANMSHELRTPLNSILGYAQILQQDKAITSKQQNALRIIYQCGSHLLTLINDILDLSKIEAQKMELYKSDFHFPTFLQSVVEICQIRAEQKNISFIYQPSSELPTGVLADEKRLRQVLINLLSNAVKFTAKGGVKFIVSLVAQSSSLIENSQKNIYIIRFQISDTGIGMSPEQVAKIFLPFEQVGDSKKQAEGTGLGLAISQKIVQLMGSTIQIKSEPNQGSTFWIDLELPESVDWIQSAKVINNSKIVDIVGNKKKILIVDDKWENRSVVIHLLEKIGFEMAEAANGQEGLEKALQFLPDLMITDLTMPVMDGFELTRRLRKKPQFQDLPIIVSSASVFESDQHQSIGIGADDFLPKPIQADDLFQKLQKYLQCEWIYESLQKSENLGESQLHKADTITNELIPPDLEEIEQLYEMAMRGNIRGIREKAQKFKQLDEKLIVFAEQLEQLAKNFQLEKIKEFIQPYLGEKV</sequence>
<dbReference type="InterPro" id="IPR005467">
    <property type="entry name" value="His_kinase_dom"/>
</dbReference>
<evidence type="ECO:0000256" key="3">
    <source>
        <dbReference type="ARBA" id="ARBA00006402"/>
    </source>
</evidence>
<evidence type="ECO:0000256" key="2">
    <source>
        <dbReference type="ARBA" id="ARBA00004370"/>
    </source>
</evidence>
<dbReference type="Pfam" id="PF00512">
    <property type="entry name" value="HisKA"/>
    <property type="match status" value="1"/>
</dbReference>
<dbReference type="GO" id="GO:0016020">
    <property type="term" value="C:membrane"/>
    <property type="evidence" value="ECO:0007669"/>
    <property type="project" value="UniProtKB-SubCell"/>
</dbReference>
<dbReference type="CDD" id="cd06225">
    <property type="entry name" value="HAMP"/>
    <property type="match status" value="1"/>
</dbReference>
<protein>
    <recommendedName>
        <fullName evidence="14">Circadian input-output histidine kinase CikA</fullName>
        <ecNumber evidence="4">2.7.13.3</ecNumber>
    </recommendedName>
</protein>
<dbReference type="InterPro" id="IPR036097">
    <property type="entry name" value="HisK_dim/P_sf"/>
</dbReference>
<dbReference type="SUPFAM" id="SSF47384">
    <property type="entry name" value="Homodimeric domain of signal transducing histidine kinase"/>
    <property type="match status" value="1"/>
</dbReference>
<name>A0AAJ6P9L6_9CYAN</name>
<evidence type="ECO:0000256" key="8">
    <source>
        <dbReference type="ARBA" id="ARBA00022741"/>
    </source>
</evidence>
<evidence type="ECO:0000313" key="20">
    <source>
        <dbReference type="EMBL" id="WGV25801.1"/>
    </source>
</evidence>
<dbReference type="InterPro" id="IPR003594">
    <property type="entry name" value="HATPase_dom"/>
</dbReference>
<dbReference type="PROSITE" id="PS50110">
    <property type="entry name" value="RESPONSE_REGULATORY"/>
    <property type="match status" value="1"/>
</dbReference>
<dbReference type="InterPro" id="IPR001789">
    <property type="entry name" value="Sig_transdc_resp-reg_receiver"/>
</dbReference>
<dbReference type="Proteomes" id="UP001223520">
    <property type="component" value="Chromosome"/>
</dbReference>
<accession>A0AAJ6P9L6</accession>
<comment type="similarity">
    <text evidence="3">In the N-terminal section; belongs to the phytochrome family.</text>
</comment>
<keyword evidence="5 15" id="KW-0597">Phosphoprotein</keyword>
<dbReference type="Pfam" id="PF02518">
    <property type="entry name" value="HATPase_c"/>
    <property type="match status" value="1"/>
</dbReference>
<evidence type="ECO:0000256" key="12">
    <source>
        <dbReference type="ARBA" id="ARBA00023012"/>
    </source>
</evidence>
<comment type="catalytic activity">
    <reaction evidence="1">
        <text>ATP + protein L-histidine = ADP + protein N-phospho-L-histidine.</text>
        <dbReference type="EC" id="2.7.13.3"/>
    </reaction>
</comment>
<dbReference type="EC" id="2.7.13.3" evidence="4"/>
<dbReference type="FunFam" id="3.30.565.10:FF:000010">
    <property type="entry name" value="Sensor histidine kinase RcsC"/>
    <property type="match status" value="1"/>
</dbReference>
<evidence type="ECO:0000256" key="5">
    <source>
        <dbReference type="ARBA" id="ARBA00022553"/>
    </source>
</evidence>
<evidence type="ECO:0000256" key="16">
    <source>
        <dbReference type="SAM" id="Phobius"/>
    </source>
</evidence>
<dbReference type="SUPFAM" id="SSF55874">
    <property type="entry name" value="ATPase domain of HSP90 chaperone/DNA topoisomerase II/histidine kinase"/>
    <property type="match status" value="1"/>
</dbReference>
<evidence type="ECO:0000256" key="7">
    <source>
        <dbReference type="ARBA" id="ARBA00022692"/>
    </source>
</evidence>
<dbReference type="Gene3D" id="1.10.287.130">
    <property type="match status" value="1"/>
</dbReference>
<dbReference type="KEGG" id="hbq:QI031_29475"/>
<evidence type="ECO:0000256" key="13">
    <source>
        <dbReference type="ARBA" id="ARBA00023136"/>
    </source>
</evidence>
<dbReference type="SUPFAM" id="SSF158472">
    <property type="entry name" value="HAMP domain-like"/>
    <property type="match status" value="1"/>
</dbReference>
<dbReference type="SMART" id="SM00388">
    <property type="entry name" value="HisKA"/>
    <property type="match status" value="1"/>
</dbReference>
<evidence type="ECO:0000256" key="11">
    <source>
        <dbReference type="ARBA" id="ARBA00022989"/>
    </source>
</evidence>
<dbReference type="Gene3D" id="6.10.340.10">
    <property type="match status" value="1"/>
</dbReference>
<evidence type="ECO:0000256" key="9">
    <source>
        <dbReference type="ARBA" id="ARBA00022777"/>
    </source>
</evidence>
<feature type="domain" description="HAMP" evidence="19">
    <location>
        <begin position="204"/>
        <end position="256"/>
    </location>
</feature>
<feature type="transmembrane region" description="Helical" evidence="16">
    <location>
        <begin position="186"/>
        <end position="207"/>
    </location>
</feature>
<evidence type="ECO:0000256" key="1">
    <source>
        <dbReference type="ARBA" id="ARBA00000085"/>
    </source>
</evidence>
<dbReference type="EMBL" id="CP124543">
    <property type="protein sequence ID" value="WGV25801.1"/>
    <property type="molecule type" value="Genomic_DNA"/>
</dbReference>
<evidence type="ECO:0000256" key="15">
    <source>
        <dbReference type="PROSITE-ProRule" id="PRU00169"/>
    </source>
</evidence>
<keyword evidence="9" id="KW-0418">Kinase</keyword>
<dbReference type="PROSITE" id="PS50109">
    <property type="entry name" value="HIS_KIN"/>
    <property type="match status" value="1"/>
</dbReference>
<feature type="modified residue" description="4-aspartylphosphate" evidence="15">
    <location>
        <position position="581"/>
    </location>
</feature>
<dbReference type="FunFam" id="1.10.287.130:FF:000004">
    <property type="entry name" value="Ethylene receptor 1"/>
    <property type="match status" value="1"/>
</dbReference>
<evidence type="ECO:0000256" key="10">
    <source>
        <dbReference type="ARBA" id="ARBA00022840"/>
    </source>
</evidence>
<dbReference type="PANTHER" id="PTHR45339:SF1">
    <property type="entry name" value="HYBRID SIGNAL TRANSDUCTION HISTIDINE KINASE J"/>
    <property type="match status" value="1"/>
</dbReference>
<dbReference type="InterPro" id="IPR011006">
    <property type="entry name" value="CheY-like_superfamily"/>
</dbReference>
<keyword evidence="6" id="KW-0808">Transferase</keyword>
<evidence type="ECO:0000256" key="14">
    <source>
        <dbReference type="ARBA" id="ARBA00074306"/>
    </source>
</evidence>
<gene>
    <name evidence="20" type="ORF">QI031_29475</name>
</gene>
<dbReference type="AlphaFoldDB" id="A0AAJ6P9L6"/>
<evidence type="ECO:0000259" key="17">
    <source>
        <dbReference type="PROSITE" id="PS50109"/>
    </source>
</evidence>
<dbReference type="GO" id="GO:0000155">
    <property type="term" value="F:phosphorelay sensor kinase activity"/>
    <property type="evidence" value="ECO:0007669"/>
    <property type="project" value="InterPro"/>
</dbReference>
<dbReference type="InterPro" id="IPR004358">
    <property type="entry name" value="Sig_transdc_His_kin-like_C"/>
</dbReference>
<evidence type="ECO:0000256" key="6">
    <source>
        <dbReference type="ARBA" id="ARBA00022679"/>
    </source>
</evidence>
<organism evidence="20 21">
    <name type="scientific">Halotia branconii CENA392</name>
    <dbReference type="NCBI Taxonomy" id="1539056"/>
    <lineage>
        <taxon>Bacteria</taxon>
        <taxon>Bacillati</taxon>
        <taxon>Cyanobacteriota</taxon>
        <taxon>Cyanophyceae</taxon>
        <taxon>Nostocales</taxon>
        <taxon>Nodulariaceae</taxon>
        <taxon>Halotia</taxon>
    </lineage>
</organism>
<dbReference type="InterPro" id="IPR003660">
    <property type="entry name" value="HAMP_dom"/>
</dbReference>
<comment type="subcellular location">
    <subcellularLocation>
        <location evidence="2">Membrane</location>
    </subcellularLocation>
</comment>
<dbReference type="CDD" id="cd16922">
    <property type="entry name" value="HATPase_EvgS-ArcB-TorS-like"/>
    <property type="match status" value="1"/>
</dbReference>
<keyword evidence="13 16" id="KW-0472">Membrane</keyword>
<keyword evidence="8" id="KW-0547">Nucleotide-binding</keyword>
<dbReference type="SMART" id="SM00387">
    <property type="entry name" value="HATPase_c"/>
    <property type="match status" value="1"/>
</dbReference>
<evidence type="ECO:0000259" key="19">
    <source>
        <dbReference type="PROSITE" id="PS50885"/>
    </source>
</evidence>
<dbReference type="Pfam" id="PF00672">
    <property type="entry name" value="HAMP"/>
    <property type="match status" value="1"/>
</dbReference>
<dbReference type="SMART" id="SM00304">
    <property type="entry name" value="HAMP"/>
    <property type="match status" value="1"/>
</dbReference>
<dbReference type="CDD" id="cd00082">
    <property type="entry name" value="HisKA"/>
    <property type="match status" value="1"/>
</dbReference>
<reference evidence="20 21" key="1">
    <citation type="journal article" date="2023" name="Limnol Oceanogr Lett">
        <title>Environmental adaptations by the intertidal Antarctic cyanobacterium Halotia branconii CENA392 as revealed using long-read genome sequencing.</title>
        <authorList>
            <person name="Dextro R.B."/>
            <person name="Delbaje E."/>
            <person name="Freitas P.N.N."/>
            <person name="Geraldes V."/>
            <person name="Pinto E."/>
            <person name="Long P.F."/>
            <person name="Fiore M.F."/>
        </authorList>
    </citation>
    <scope>NUCLEOTIDE SEQUENCE [LARGE SCALE GENOMIC DNA]</scope>
    <source>
        <strain evidence="20 21">CENA392</strain>
    </source>
</reference>
<keyword evidence="10 20" id="KW-0067">ATP-binding</keyword>
<evidence type="ECO:0000259" key="18">
    <source>
        <dbReference type="PROSITE" id="PS50110"/>
    </source>
</evidence>
<dbReference type="GO" id="GO:0005524">
    <property type="term" value="F:ATP binding"/>
    <property type="evidence" value="ECO:0007669"/>
    <property type="project" value="UniProtKB-KW"/>
</dbReference>
<dbReference type="Pfam" id="PF00072">
    <property type="entry name" value="Response_reg"/>
    <property type="match status" value="1"/>
</dbReference>
<dbReference type="InterPro" id="IPR003661">
    <property type="entry name" value="HisK_dim/P_dom"/>
</dbReference>
<dbReference type="Gene3D" id="3.40.50.2300">
    <property type="match status" value="1"/>
</dbReference>
<dbReference type="CDD" id="cd17546">
    <property type="entry name" value="REC_hyHK_CKI1_RcsC-like"/>
    <property type="match status" value="1"/>
</dbReference>
<evidence type="ECO:0000256" key="4">
    <source>
        <dbReference type="ARBA" id="ARBA00012438"/>
    </source>
</evidence>
<keyword evidence="7 16" id="KW-0812">Transmembrane</keyword>
<dbReference type="PRINTS" id="PR00344">
    <property type="entry name" value="BCTRLSENSOR"/>
</dbReference>
<dbReference type="PROSITE" id="PS50885">
    <property type="entry name" value="HAMP"/>
    <property type="match status" value="1"/>
</dbReference>
<dbReference type="RefSeq" id="WP_281483088.1">
    <property type="nucleotide sequence ID" value="NZ_CP124543.1"/>
</dbReference>
<feature type="domain" description="Response regulatory" evidence="18">
    <location>
        <begin position="532"/>
        <end position="648"/>
    </location>
</feature>
<keyword evidence="11 16" id="KW-1133">Transmembrane helix</keyword>
<dbReference type="Gene3D" id="3.30.565.10">
    <property type="entry name" value="Histidine kinase-like ATPase, C-terminal domain"/>
    <property type="match status" value="1"/>
</dbReference>
<dbReference type="PANTHER" id="PTHR45339">
    <property type="entry name" value="HYBRID SIGNAL TRANSDUCTION HISTIDINE KINASE J"/>
    <property type="match status" value="1"/>
</dbReference>
<evidence type="ECO:0000313" key="21">
    <source>
        <dbReference type="Proteomes" id="UP001223520"/>
    </source>
</evidence>
<feature type="domain" description="Histidine kinase" evidence="17">
    <location>
        <begin position="278"/>
        <end position="507"/>
    </location>
</feature>
<keyword evidence="21" id="KW-1185">Reference proteome</keyword>
<dbReference type="InterPro" id="IPR036890">
    <property type="entry name" value="HATPase_C_sf"/>
</dbReference>